<dbReference type="GO" id="GO:0005886">
    <property type="term" value="C:plasma membrane"/>
    <property type="evidence" value="ECO:0000318"/>
    <property type="project" value="GO_Central"/>
</dbReference>
<keyword evidence="4 8" id="KW-0732">Signal</keyword>
<dbReference type="PRINTS" id="PR00019">
    <property type="entry name" value="LEURICHRPT"/>
</dbReference>
<dbReference type="Pfam" id="PF13855">
    <property type="entry name" value="LRR_8"/>
    <property type="match status" value="1"/>
</dbReference>
<comment type="subcellular location">
    <subcellularLocation>
        <location evidence="1">Cell membrane</location>
    </subcellularLocation>
</comment>
<evidence type="ECO:0000256" key="7">
    <source>
        <dbReference type="SAM" id="Phobius"/>
    </source>
</evidence>
<dbReference type="EMBL" id="CM004392">
    <property type="protein sequence ID" value="OAY47369.1"/>
    <property type="molecule type" value="Genomic_DNA"/>
</dbReference>
<proteinExistence type="predicted"/>
<dbReference type="AlphaFoldDB" id="A0A2C9VNN0"/>
<dbReference type="GO" id="GO:0051707">
    <property type="term" value="P:response to other organism"/>
    <property type="evidence" value="ECO:0007669"/>
    <property type="project" value="UniProtKB-ARBA"/>
</dbReference>
<keyword evidence="7" id="KW-0812">Transmembrane</keyword>
<comment type="caution">
    <text evidence="9">The sequence shown here is derived from an EMBL/GenBank/DDBJ whole genome shotgun (WGS) entry which is preliminary data.</text>
</comment>
<evidence type="ECO:0000256" key="6">
    <source>
        <dbReference type="ARBA" id="ARBA00023136"/>
    </source>
</evidence>
<dbReference type="FunFam" id="3.80.10.10:FF:000269">
    <property type="entry name" value="Piriformospora indica-insensitive protein 2"/>
    <property type="match status" value="1"/>
</dbReference>
<keyword evidence="6 7" id="KW-0472">Membrane</keyword>
<dbReference type="PANTHER" id="PTHR48010:SF5">
    <property type="entry name" value="PROTEIN TOO MANY MOUTHS"/>
    <property type="match status" value="1"/>
</dbReference>
<keyword evidence="5" id="KW-0677">Repeat</keyword>
<dbReference type="InterPro" id="IPR001611">
    <property type="entry name" value="Leu-rich_rpt"/>
</dbReference>
<evidence type="ECO:0000256" key="5">
    <source>
        <dbReference type="ARBA" id="ARBA00022737"/>
    </source>
</evidence>
<dbReference type="Gene3D" id="3.80.10.10">
    <property type="entry name" value="Ribonuclease Inhibitor"/>
    <property type="match status" value="3"/>
</dbReference>
<accession>A0A2C9VNN0</accession>
<dbReference type="PANTHER" id="PTHR48010">
    <property type="entry name" value="OS05G0588300 PROTEIN"/>
    <property type="match status" value="1"/>
</dbReference>
<evidence type="ECO:0000313" key="9">
    <source>
        <dbReference type="EMBL" id="OAY47369.1"/>
    </source>
</evidence>
<keyword evidence="3" id="KW-0433">Leucine-rich repeat</keyword>
<dbReference type="FunFam" id="3.80.10.10:FF:000375">
    <property type="entry name" value="Piriformospora indica-insensitive protein 2"/>
    <property type="match status" value="1"/>
</dbReference>
<name>A0A2C9VNN0_MANES</name>
<organism evidence="9 10">
    <name type="scientific">Manihot esculenta</name>
    <name type="common">Cassava</name>
    <name type="synonym">Jatropha manihot</name>
    <dbReference type="NCBI Taxonomy" id="3983"/>
    <lineage>
        <taxon>Eukaryota</taxon>
        <taxon>Viridiplantae</taxon>
        <taxon>Streptophyta</taxon>
        <taxon>Embryophyta</taxon>
        <taxon>Tracheophyta</taxon>
        <taxon>Spermatophyta</taxon>
        <taxon>Magnoliopsida</taxon>
        <taxon>eudicotyledons</taxon>
        <taxon>Gunneridae</taxon>
        <taxon>Pentapetalae</taxon>
        <taxon>rosids</taxon>
        <taxon>fabids</taxon>
        <taxon>Malpighiales</taxon>
        <taxon>Euphorbiaceae</taxon>
        <taxon>Crotonoideae</taxon>
        <taxon>Manihoteae</taxon>
        <taxon>Manihot</taxon>
    </lineage>
</organism>
<dbReference type="SUPFAM" id="SSF52058">
    <property type="entry name" value="L domain-like"/>
    <property type="match status" value="1"/>
</dbReference>
<dbReference type="Proteomes" id="UP000091857">
    <property type="component" value="Chromosome 6"/>
</dbReference>
<evidence type="ECO:0000256" key="4">
    <source>
        <dbReference type="ARBA" id="ARBA00022729"/>
    </source>
</evidence>
<dbReference type="FunFam" id="3.80.10.10:FF:000299">
    <property type="entry name" value="Piriformospora indica-insensitive protein 2"/>
    <property type="match status" value="1"/>
</dbReference>
<evidence type="ECO:0000256" key="3">
    <source>
        <dbReference type="ARBA" id="ARBA00022614"/>
    </source>
</evidence>
<evidence type="ECO:0000256" key="2">
    <source>
        <dbReference type="ARBA" id="ARBA00022475"/>
    </source>
</evidence>
<protein>
    <recommendedName>
        <fullName evidence="11">Leucine-rich repeat-containing N-terminal plant-type domain-containing protein</fullName>
    </recommendedName>
</protein>
<evidence type="ECO:0000313" key="10">
    <source>
        <dbReference type="Proteomes" id="UP000091857"/>
    </source>
</evidence>
<keyword evidence="10" id="KW-1185">Reference proteome</keyword>
<dbReference type="OrthoDB" id="676979at2759"/>
<dbReference type="Gramene" id="Manes.06G074100.3.v8.1">
    <property type="protein sequence ID" value="Manes.06G074100.3.v8.1.CDS"/>
    <property type="gene ID" value="Manes.06G074100.v8.1"/>
</dbReference>
<dbReference type="InterPro" id="IPR032675">
    <property type="entry name" value="LRR_dom_sf"/>
</dbReference>
<feature type="transmembrane region" description="Helical" evidence="7">
    <location>
        <begin position="455"/>
        <end position="478"/>
    </location>
</feature>
<gene>
    <name evidence="9" type="ORF">MANES_06G074100v8</name>
</gene>
<feature type="signal peptide" evidence="8">
    <location>
        <begin position="1"/>
        <end position="23"/>
    </location>
</feature>
<dbReference type="STRING" id="3983.A0A2C9VNN0"/>
<dbReference type="Pfam" id="PF00560">
    <property type="entry name" value="LRR_1"/>
    <property type="match status" value="2"/>
</dbReference>
<evidence type="ECO:0000256" key="8">
    <source>
        <dbReference type="SAM" id="SignalP"/>
    </source>
</evidence>
<feature type="chain" id="PRO_5012903533" description="Leucine-rich repeat-containing N-terminal plant-type domain-containing protein" evidence="8">
    <location>
        <begin position="24"/>
        <end position="479"/>
    </location>
</feature>
<keyword evidence="7" id="KW-1133">Transmembrane helix</keyword>
<dbReference type="GO" id="GO:0004674">
    <property type="term" value="F:protein serine/threonine kinase activity"/>
    <property type="evidence" value="ECO:0000318"/>
    <property type="project" value="GO_Central"/>
</dbReference>
<sequence length="479" mass="53026">MRRVFPPKKVILVLLCLLVWCSGETENAAAPMEEGEQASLYSAIQGFVGNWWNGSDLYPDPCGWTPIQGVSCDIFDGLWYVTSLSIGPINDNSLDCASNAEFRPQLFELKHLKSLSFFNCFMSPFKHPTTINGKKWEKLAENLEILEFRSNPGLIGQVPDSFSSLVKLQSLVLLENGLTGELPRNVSKLASLKKLVLAGNCFNGKIPDSFGGLSELLILDLSRNSLSGSLPSSFRGLVSLLKLDLSNNLLEGNLPLEISYLKNLTLLDLRNNKFSGGLTNSLQKMDSLEEMALSNNPIGGDLQAIEWHNLQKLAILDLSNMGLTGGIPLSLAKLRRLRFLGLSDNNLTGNLSPKLATLPCVSALYINGNNLTGKLQFSEWFYRKMGRRFRAWNNPNLCFPIGLLSKGYVPYGVKSCQQEVTLLEPNSDSKLYSGKLNQSSHYMVSLGFSSCGIYGFWWILVQIFMMVLLLGSFQLALVE</sequence>
<evidence type="ECO:0000256" key="1">
    <source>
        <dbReference type="ARBA" id="ARBA00004236"/>
    </source>
</evidence>
<keyword evidence="2" id="KW-1003">Cell membrane</keyword>
<dbReference type="InterPro" id="IPR050994">
    <property type="entry name" value="At_inactive_RLKs"/>
</dbReference>
<reference evidence="10" key="1">
    <citation type="journal article" date="2016" name="Nat. Biotechnol.">
        <title>Sequencing wild and cultivated cassava and related species reveals extensive interspecific hybridization and genetic diversity.</title>
        <authorList>
            <person name="Bredeson J.V."/>
            <person name="Lyons J.B."/>
            <person name="Prochnik S.E."/>
            <person name="Wu G.A."/>
            <person name="Ha C.M."/>
            <person name="Edsinger-Gonzales E."/>
            <person name="Grimwood J."/>
            <person name="Schmutz J."/>
            <person name="Rabbi I.Y."/>
            <person name="Egesi C."/>
            <person name="Nauluvula P."/>
            <person name="Lebot V."/>
            <person name="Ndunguru J."/>
            <person name="Mkamilo G."/>
            <person name="Bart R.S."/>
            <person name="Setter T.L."/>
            <person name="Gleadow R.M."/>
            <person name="Kulakow P."/>
            <person name="Ferguson M.E."/>
            <person name="Rounsley S."/>
            <person name="Rokhsar D.S."/>
        </authorList>
    </citation>
    <scope>NUCLEOTIDE SEQUENCE [LARGE SCALE GENOMIC DNA]</scope>
    <source>
        <strain evidence="10">cv. AM560-2</strain>
    </source>
</reference>
<evidence type="ECO:0008006" key="11">
    <source>
        <dbReference type="Google" id="ProtNLM"/>
    </source>
</evidence>